<evidence type="ECO:0000256" key="1">
    <source>
        <dbReference type="SAM" id="MobiDB-lite"/>
    </source>
</evidence>
<sequence>MAARNPLHADLVWRRSLEKELDAWCLQQLGITRHDSLETLRKTKEPPLPKMPAVGQEVVIQGSRCRPELNGLRAEVLDDSIDKAGRVTVRVFRPSDVNREGKGSRRMQIRATHLESRRSAPSLSAAGASAAYVGSQAPPSRS</sequence>
<feature type="compositionally biased region" description="Low complexity" evidence="1">
    <location>
        <begin position="119"/>
        <end position="142"/>
    </location>
</feature>
<dbReference type="Proteomes" id="UP000649617">
    <property type="component" value="Unassembled WGS sequence"/>
</dbReference>
<dbReference type="AlphaFoldDB" id="A0A812TVH5"/>
<keyword evidence="3" id="KW-1185">Reference proteome</keyword>
<organism evidence="2 3">
    <name type="scientific">Symbiodinium pilosum</name>
    <name type="common">Dinoflagellate</name>
    <dbReference type="NCBI Taxonomy" id="2952"/>
    <lineage>
        <taxon>Eukaryota</taxon>
        <taxon>Sar</taxon>
        <taxon>Alveolata</taxon>
        <taxon>Dinophyceae</taxon>
        <taxon>Suessiales</taxon>
        <taxon>Symbiodiniaceae</taxon>
        <taxon>Symbiodinium</taxon>
    </lineage>
</organism>
<evidence type="ECO:0000313" key="2">
    <source>
        <dbReference type="EMBL" id="CAE7538927.1"/>
    </source>
</evidence>
<evidence type="ECO:0000313" key="3">
    <source>
        <dbReference type="Proteomes" id="UP000649617"/>
    </source>
</evidence>
<feature type="region of interest" description="Disordered" evidence="1">
    <location>
        <begin position="96"/>
        <end position="142"/>
    </location>
</feature>
<proteinExistence type="predicted"/>
<reference evidence="2" key="1">
    <citation type="submission" date="2021-02" db="EMBL/GenBank/DDBJ databases">
        <authorList>
            <person name="Dougan E. K."/>
            <person name="Rhodes N."/>
            <person name="Thang M."/>
            <person name="Chan C."/>
        </authorList>
    </citation>
    <scope>NUCLEOTIDE SEQUENCE</scope>
</reference>
<name>A0A812TVH5_SYMPI</name>
<comment type="caution">
    <text evidence="2">The sequence shown here is derived from an EMBL/GenBank/DDBJ whole genome shotgun (WGS) entry which is preliminary data.</text>
</comment>
<protein>
    <submittedName>
        <fullName evidence="2">Uncharacterized protein</fullName>
    </submittedName>
</protein>
<dbReference type="OrthoDB" id="437917at2759"/>
<dbReference type="EMBL" id="CAJNIZ010032646">
    <property type="protein sequence ID" value="CAE7538927.1"/>
    <property type="molecule type" value="Genomic_DNA"/>
</dbReference>
<accession>A0A812TVH5</accession>
<gene>
    <name evidence="2" type="ORF">SPIL2461_LOCUS14262</name>
</gene>